<feature type="chain" id="PRO_5046391036" evidence="1">
    <location>
        <begin position="18"/>
        <end position="140"/>
    </location>
</feature>
<evidence type="ECO:0000313" key="3">
    <source>
        <dbReference type="Proteomes" id="UP000602284"/>
    </source>
</evidence>
<sequence>MKLANTLIALTLATSFALVGCGSTSTDTTKSATLAASTEDATSKIKTGVEKLSAVSSDLKKAIDAGDEAKIKETGPKLEDEWSAFEDEVKPKFADLYEEIEKSLNPAIAASKATPLDKATLAKLNDDLSATLKKLADKVK</sequence>
<protein>
    <submittedName>
        <fullName evidence="2">Uncharacterized protein</fullName>
    </submittedName>
</protein>
<comment type="caution">
    <text evidence="2">The sequence shown here is derived from an EMBL/GenBank/DDBJ whole genome shotgun (WGS) entry which is preliminary data.</text>
</comment>
<dbReference type="RefSeq" id="WP_201631093.1">
    <property type="nucleotide sequence ID" value="NZ_JAEQNB010000001.1"/>
</dbReference>
<organism evidence="2 3">
    <name type="scientific">Tumebacillus amylolyticus</name>
    <dbReference type="NCBI Taxonomy" id="2801339"/>
    <lineage>
        <taxon>Bacteria</taxon>
        <taxon>Bacillati</taxon>
        <taxon>Bacillota</taxon>
        <taxon>Bacilli</taxon>
        <taxon>Bacillales</taxon>
        <taxon>Alicyclobacillaceae</taxon>
        <taxon>Tumebacillus</taxon>
    </lineage>
</organism>
<keyword evidence="3" id="KW-1185">Reference proteome</keyword>
<dbReference type="EMBL" id="JAEQNB010000001">
    <property type="protein sequence ID" value="MBL0385671.1"/>
    <property type="molecule type" value="Genomic_DNA"/>
</dbReference>
<feature type="signal peptide" evidence="1">
    <location>
        <begin position="1"/>
        <end position="17"/>
    </location>
</feature>
<keyword evidence="1" id="KW-0732">Signal</keyword>
<gene>
    <name evidence="2" type="ORF">JJB07_03320</name>
</gene>
<evidence type="ECO:0000256" key="1">
    <source>
        <dbReference type="SAM" id="SignalP"/>
    </source>
</evidence>
<name>A0ABS1J5V5_9BACL</name>
<dbReference type="Proteomes" id="UP000602284">
    <property type="component" value="Unassembled WGS sequence"/>
</dbReference>
<dbReference type="PROSITE" id="PS51257">
    <property type="entry name" value="PROKAR_LIPOPROTEIN"/>
    <property type="match status" value="1"/>
</dbReference>
<evidence type="ECO:0000313" key="2">
    <source>
        <dbReference type="EMBL" id="MBL0385671.1"/>
    </source>
</evidence>
<proteinExistence type="predicted"/>
<accession>A0ABS1J5V5</accession>
<reference evidence="2 3" key="1">
    <citation type="submission" date="2021-01" db="EMBL/GenBank/DDBJ databases">
        <title>Tumebacillus sp. strain ITR2 16S ribosomal RNA gene Genome sequencing and assembly.</title>
        <authorList>
            <person name="Kang M."/>
        </authorList>
    </citation>
    <scope>NUCLEOTIDE SEQUENCE [LARGE SCALE GENOMIC DNA]</scope>
    <source>
        <strain evidence="2 3">ITR2</strain>
    </source>
</reference>